<evidence type="ECO:0000313" key="3">
    <source>
        <dbReference type="EMBL" id="QGW27459.1"/>
    </source>
</evidence>
<feature type="transmembrane region" description="Helical" evidence="1">
    <location>
        <begin position="5"/>
        <end position="23"/>
    </location>
</feature>
<keyword evidence="1" id="KW-0472">Membrane</keyword>
<dbReference type="KEGG" id="fls:GLV81_04535"/>
<name>A0A6I6GQX9_9BACT</name>
<dbReference type="EMBL" id="CP046566">
    <property type="protein sequence ID" value="QGW27459.1"/>
    <property type="molecule type" value="Genomic_DNA"/>
</dbReference>
<feature type="domain" description="DUF3347" evidence="2">
    <location>
        <begin position="56"/>
        <end position="144"/>
    </location>
</feature>
<sequence>MPRKILMLLAVVIIGGGLTYYFGFRHSDDEATTAPAPLQVSAVSDSFSVSVQRALGEYYQLTEAFVQKDSTAINLRAGSFAASMQAIAMQELKADSQLIALAAGIQQGIATEATAIAASSDWTKKYRSLQTISDQFFDMLRTVQYKGGKVYQQHCPMAFDNAGANWLSQQSAIRNPYFGDDMLDCGENRDSVNFVQ</sequence>
<proteinExistence type="predicted"/>
<keyword evidence="1" id="KW-1133">Transmembrane helix</keyword>
<dbReference type="Proteomes" id="UP000426027">
    <property type="component" value="Chromosome"/>
</dbReference>
<dbReference type="RefSeq" id="WP_157477257.1">
    <property type="nucleotide sequence ID" value="NZ_CP046566.1"/>
</dbReference>
<evidence type="ECO:0000313" key="4">
    <source>
        <dbReference type="Proteomes" id="UP000426027"/>
    </source>
</evidence>
<dbReference type="InterPro" id="IPR021782">
    <property type="entry name" value="DUF3347"/>
</dbReference>
<protein>
    <submittedName>
        <fullName evidence="3">DUF3347 domain-containing protein</fullName>
    </submittedName>
</protein>
<dbReference type="Pfam" id="PF11827">
    <property type="entry name" value="DUF3347"/>
    <property type="match status" value="1"/>
</dbReference>
<reference evidence="3 4" key="1">
    <citation type="submission" date="2019-11" db="EMBL/GenBank/DDBJ databases">
        <authorList>
            <person name="Im W.T."/>
        </authorList>
    </citation>
    <scope>NUCLEOTIDE SEQUENCE [LARGE SCALE GENOMIC DNA]</scope>
    <source>
        <strain evidence="3 4">SB-02</strain>
    </source>
</reference>
<keyword evidence="4" id="KW-1185">Reference proteome</keyword>
<evidence type="ECO:0000256" key="1">
    <source>
        <dbReference type="SAM" id="Phobius"/>
    </source>
</evidence>
<gene>
    <name evidence="3" type="ORF">GLV81_04535</name>
</gene>
<organism evidence="3 4">
    <name type="scientific">Phnomibacter ginsenosidimutans</name>
    <dbReference type="NCBI Taxonomy" id="2676868"/>
    <lineage>
        <taxon>Bacteria</taxon>
        <taxon>Pseudomonadati</taxon>
        <taxon>Bacteroidota</taxon>
        <taxon>Chitinophagia</taxon>
        <taxon>Chitinophagales</taxon>
        <taxon>Chitinophagaceae</taxon>
        <taxon>Phnomibacter</taxon>
    </lineage>
</organism>
<accession>A0A6I6GQX9</accession>
<dbReference type="AlphaFoldDB" id="A0A6I6GQX9"/>
<keyword evidence="1" id="KW-0812">Transmembrane</keyword>
<evidence type="ECO:0000259" key="2">
    <source>
        <dbReference type="Pfam" id="PF11827"/>
    </source>
</evidence>